<protein>
    <recommendedName>
        <fullName evidence="4">DUF3592 domain-containing protein</fullName>
    </recommendedName>
</protein>
<evidence type="ECO:0000313" key="3">
    <source>
        <dbReference type="Proteomes" id="UP000297540"/>
    </source>
</evidence>
<keyword evidence="3" id="KW-1185">Reference proteome</keyword>
<comment type="caution">
    <text evidence="2">The sequence shown here is derived from an EMBL/GenBank/DDBJ whole genome shotgun (WGS) entry which is preliminary data.</text>
</comment>
<name>A0A4Y8SAL2_9SPHI</name>
<evidence type="ECO:0000313" key="2">
    <source>
        <dbReference type="EMBL" id="TFF35998.1"/>
    </source>
</evidence>
<reference evidence="2 3" key="1">
    <citation type="journal article" date="2017" name="Int. J. Syst. Evol. Microbiol.">
        <title>Mucilaginibacterpsychrotolerans sp. nov., isolated from peatlands.</title>
        <authorList>
            <person name="Deng Y."/>
            <person name="Shen L."/>
            <person name="Xu B."/>
            <person name="Liu Y."/>
            <person name="Gu Z."/>
            <person name="Liu H."/>
            <person name="Zhou Y."/>
        </authorList>
    </citation>
    <scope>NUCLEOTIDE SEQUENCE [LARGE SCALE GENOMIC DNA]</scope>
    <source>
        <strain evidence="2 3">NH7-4</strain>
    </source>
</reference>
<evidence type="ECO:0008006" key="4">
    <source>
        <dbReference type="Google" id="ProtNLM"/>
    </source>
</evidence>
<sequence>MSVFHIILSLLFFILEIAAVIAVVRLVNNWIAKRRTKRDAAAIKVKTMVLDVTATGIHINNERQFDFKVEIPEAQGTSKTVMVTQSFLNGTQPNVGDEITVCINPNDKYDRWIHGEIYTTSTTIFGITINYRKTRWTSNEGVN</sequence>
<keyword evidence="1" id="KW-0472">Membrane</keyword>
<evidence type="ECO:0000256" key="1">
    <source>
        <dbReference type="SAM" id="Phobius"/>
    </source>
</evidence>
<dbReference type="AlphaFoldDB" id="A0A4Y8SAL2"/>
<accession>A0A4Y8SAL2</accession>
<dbReference type="EMBL" id="SOZE01000018">
    <property type="protein sequence ID" value="TFF35998.1"/>
    <property type="molecule type" value="Genomic_DNA"/>
</dbReference>
<feature type="transmembrane region" description="Helical" evidence="1">
    <location>
        <begin position="6"/>
        <end position="28"/>
    </location>
</feature>
<organism evidence="2 3">
    <name type="scientific">Mucilaginibacter psychrotolerans</name>
    <dbReference type="NCBI Taxonomy" id="1524096"/>
    <lineage>
        <taxon>Bacteria</taxon>
        <taxon>Pseudomonadati</taxon>
        <taxon>Bacteroidota</taxon>
        <taxon>Sphingobacteriia</taxon>
        <taxon>Sphingobacteriales</taxon>
        <taxon>Sphingobacteriaceae</taxon>
        <taxon>Mucilaginibacter</taxon>
    </lineage>
</organism>
<dbReference type="RefSeq" id="WP_133232703.1">
    <property type="nucleotide sequence ID" value="NZ_SOZE01000018.1"/>
</dbReference>
<keyword evidence="1" id="KW-1133">Transmembrane helix</keyword>
<proteinExistence type="predicted"/>
<keyword evidence="1" id="KW-0812">Transmembrane</keyword>
<gene>
    <name evidence="2" type="ORF">E2R66_17425</name>
</gene>
<dbReference type="Proteomes" id="UP000297540">
    <property type="component" value="Unassembled WGS sequence"/>
</dbReference>